<evidence type="ECO:0000256" key="1">
    <source>
        <dbReference type="SAM" id="MobiDB-lite"/>
    </source>
</evidence>
<dbReference type="AlphaFoldDB" id="A0A316YNH2"/>
<sequence>MFQQTNISASAEDRISYSKQSNRDQGNRSEGGGDCESLLGAPRDCSSTWAVVVVDGQGGVAIDGHDARPSALADRRWPAPFDLARVGRSAEDGLYGRALCQRVLVGTADDDERAVLVGCNLRRARVLARRGRVYLVPVDPRRTVVVRQSCFHREAPVACRLKDEDEAFAVAVAGAGDACHAVSETLVPALAAPGLGPGCPSVFRDNEHRVLLVLVVLVRVQQLHLASLSQPHEWLPDAKWRGLFGRLRGKVPRLCSVERMADRDAVVRAALVVVPKGRQDAGRLLAITARHLQKEEVVDIALSPRHLGEVVERLAIVCALGDAEDPFGSIEAREARKDRPVGQPGQARIGPGHFAIRQGPLIVVDLAFA</sequence>
<reference evidence="2 3" key="1">
    <citation type="journal article" date="2018" name="Mol. Biol. Evol.">
        <title>Broad Genomic Sampling Reveals a Smut Pathogenic Ancestry of the Fungal Clade Ustilaginomycotina.</title>
        <authorList>
            <person name="Kijpornyongpan T."/>
            <person name="Mondo S.J."/>
            <person name="Barry K."/>
            <person name="Sandor L."/>
            <person name="Lee J."/>
            <person name="Lipzen A."/>
            <person name="Pangilinan J."/>
            <person name="LaButti K."/>
            <person name="Hainaut M."/>
            <person name="Henrissat B."/>
            <person name="Grigoriev I.V."/>
            <person name="Spatafora J.W."/>
            <person name="Aime M.C."/>
        </authorList>
    </citation>
    <scope>NUCLEOTIDE SEQUENCE [LARGE SCALE GENOMIC DNA]</scope>
    <source>
        <strain evidence="2 3">MCA 4198</strain>
    </source>
</reference>
<gene>
    <name evidence="2" type="ORF">FA10DRAFT_124887</name>
</gene>
<feature type="region of interest" description="Disordered" evidence="1">
    <location>
        <begin position="1"/>
        <end position="35"/>
    </location>
</feature>
<keyword evidence="3" id="KW-1185">Reference proteome</keyword>
<feature type="compositionally biased region" description="Basic and acidic residues" evidence="1">
    <location>
        <begin position="11"/>
        <end position="27"/>
    </location>
</feature>
<organism evidence="2 3">
    <name type="scientific">Acaromyces ingoldii</name>
    <dbReference type="NCBI Taxonomy" id="215250"/>
    <lineage>
        <taxon>Eukaryota</taxon>
        <taxon>Fungi</taxon>
        <taxon>Dikarya</taxon>
        <taxon>Basidiomycota</taxon>
        <taxon>Ustilaginomycotina</taxon>
        <taxon>Exobasidiomycetes</taxon>
        <taxon>Exobasidiales</taxon>
        <taxon>Cryptobasidiaceae</taxon>
        <taxon>Acaromyces</taxon>
    </lineage>
</organism>
<evidence type="ECO:0000313" key="3">
    <source>
        <dbReference type="Proteomes" id="UP000245768"/>
    </source>
</evidence>
<protein>
    <submittedName>
        <fullName evidence="2">Uncharacterized protein</fullName>
    </submittedName>
</protein>
<proteinExistence type="predicted"/>
<dbReference type="RefSeq" id="XP_025378017.1">
    <property type="nucleotide sequence ID" value="XM_025517946.1"/>
</dbReference>
<accession>A0A316YNH2</accession>
<dbReference type="GeneID" id="37039862"/>
<dbReference type="EMBL" id="KZ819636">
    <property type="protein sequence ID" value="PWN90819.1"/>
    <property type="molecule type" value="Genomic_DNA"/>
</dbReference>
<name>A0A316YNH2_9BASI</name>
<dbReference type="Proteomes" id="UP000245768">
    <property type="component" value="Unassembled WGS sequence"/>
</dbReference>
<evidence type="ECO:0000313" key="2">
    <source>
        <dbReference type="EMBL" id="PWN90819.1"/>
    </source>
</evidence>
<dbReference type="InParanoid" id="A0A316YNH2"/>